<protein>
    <submittedName>
        <fullName evidence="5">Putative RING/U-box superfamily protein</fullName>
    </submittedName>
</protein>
<proteinExistence type="predicted"/>
<dbReference type="Pfam" id="PF13639">
    <property type="entry name" value="zf-RING_2"/>
    <property type="match status" value="1"/>
</dbReference>
<dbReference type="EMBL" id="JAAARO010000021">
    <property type="protein sequence ID" value="KAF5729584.1"/>
    <property type="molecule type" value="Genomic_DNA"/>
</dbReference>
<dbReference type="PANTHER" id="PTHR45676">
    <property type="entry name" value="RING-H2 FINGER PROTEIN ATL51-RELATED"/>
    <property type="match status" value="1"/>
</dbReference>
<accession>A0A7J7C616</accession>
<name>A0A7J7C616_TRIWF</name>
<dbReference type="Gene3D" id="3.30.40.10">
    <property type="entry name" value="Zinc/RING finger domain, C3HC4 (zinc finger)"/>
    <property type="match status" value="1"/>
</dbReference>
<keyword evidence="6" id="KW-1185">Reference proteome</keyword>
<dbReference type="InterPro" id="IPR013083">
    <property type="entry name" value="Znf_RING/FYVE/PHD"/>
</dbReference>
<gene>
    <name evidence="5" type="ORF">HS088_TW21G01751</name>
</gene>
<dbReference type="GO" id="GO:0016567">
    <property type="term" value="P:protein ubiquitination"/>
    <property type="evidence" value="ECO:0007669"/>
    <property type="project" value="UniProtKB-UniPathway"/>
</dbReference>
<dbReference type="PROSITE" id="PS50089">
    <property type="entry name" value="ZF_RING_2"/>
    <property type="match status" value="1"/>
</dbReference>
<evidence type="ECO:0000313" key="5">
    <source>
        <dbReference type="EMBL" id="KAF5729584.1"/>
    </source>
</evidence>
<organism evidence="5 6">
    <name type="scientific">Tripterygium wilfordii</name>
    <name type="common">Thunder God vine</name>
    <dbReference type="NCBI Taxonomy" id="458696"/>
    <lineage>
        <taxon>Eukaryota</taxon>
        <taxon>Viridiplantae</taxon>
        <taxon>Streptophyta</taxon>
        <taxon>Embryophyta</taxon>
        <taxon>Tracheophyta</taxon>
        <taxon>Spermatophyta</taxon>
        <taxon>Magnoliopsida</taxon>
        <taxon>eudicotyledons</taxon>
        <taxon>Gunneridae</taxon>
        <taxon>Pentapetalae</taxon>
        <taxon>rosids</taxon>
        <taxon>fabids</taxon>
        <taxon>Celastrales</taxon>
        <taxon>Celastraceae</taxon>
        <taxon>Tripterygium</taxon>
    </lineage>
</organism>
<reference evidence="5 6" key="1">
    <citation type="journal article" date="2020" name="Nat. Commun.">
        <title>Genome of Tripterygium wilfordii and identification of cytochrome P450 involved in triptolide biosynthesis.</title>
        <authorList>
            <person name="Tu L."/>
            <person name="Su P."/>
            <person name="Zhang Z."/>
            <person name="Gao L."/>
            <person name="Wang J."/>
            <person name="Hu T."/>
            <person name="Zhou J."/>
            <person name="Zhang Y."/>
            <person name="Zhao Y."/>
            <person name="Liu Y."/>
            <person name="Song Y."/>
            <person name="Tong Y."/>
            <person name="Lu Y."/>
            <person name="Yang J."/>
            <person name="Xu C."/>
            <person name="Jia M."/>
            <person name="Peters R.J."/>
            <person name="Huang L."/>
            <person name="Gao W."/>
        </authorList>
    </citation>
    <scope>NUCLEOTIDE SEQUENCE [LARGE SCALE GENOMIC DNA]</scope>
    <source>
        <strain evidence="6">cv. XIE 37</strain>
        <tissue evidence="5">Leaf</tissue>
    </source>
</reference>
<evidence type="ECO:0000313" key="6">
    <source>
        <dbReference type="Proteomes" id="UP000593562"/>
    </source>
</evidence>
<evidence type="ECO:0000256" key="3">
    <source>
        <dbReference type="SAM" id="Phobius"/>
    </source>
</evidence>
<dbReference type="PANTHER" id="PTHR45676:SF177">
    <property type="entry name" value="RING-TYPE E3 UBIQUITIN TRANSFERASE"/>
    <property type="match status" value="1"/>
</dbReference>
<comment type="caution">
    <text evidence="5">The sequence shown here is derived from an EMBL/GenBank/DDBJ whole genome shotgun (WGS) entry which is preliminary data.</text>
</comment>
<dbReference type="GO" id="GO:0008270">
    <property type="term" value="F:zinc ion binding"/>
    <property type="evidence" value="ECO:0007669"/>
    <property type="project" value="UniProtKB-KW"/>
</dbReference>
<keyword evidence="1" id="KW-0862">Zinc</keyword>
<dbReference type="AlphaFoldDB" id="A0A7J7C616"/>
<feature type="domain" description="RING-type" evidence="4">
    <location>
        <begin position="86"/>
        <end position="128"/>
    </location>
</feature>
<sequence>MAEENNSKLTVALIGFASAALVFSLYHLISESSCFTRPSGPSRREPRPSMAQNMEAPNSTESSMAELIPAHKYYKGVGLVAHDGMCAVCLSEFEDGEDLRTLPECLHSYHVECIDMWLSSHSSCPMCRTDAVPSPLSHEPRFGYTDLVAMNQNLVILQSGVVQSVSRTPRL</sequence>
<evidence type="ECO:0000256" key="1">
    <source>
        <dbReference type="PROSITE-ProRule" id="PRU00175"/>
    </source>
</evidence>
<keyword evidence="3" id="KW-1133">Transmembrane helix</keyword>
<dbReference type="InParanoid" id="A0A7J7C616"/>
<feature type="region of interest" description="Disordered" evidence="2">
    <location>
        <begin position="34"/>
        <end position="62"/>
    </location>
</feature>
<dbReference type="SMART" id="SM00184">
    <property type="entry name" value="RING"/>
    <property type="match status" value="1"/>
</dbReference>
<dbReference type="SUPFAM" id="SSF57850">
    <property type="entry name" value="RING/U-box"/>
    <property type="match status" value="1"/>
</dbReference>
<keyword evidence="3" id="KW-0472">Membrane</keyword>
<evidence type="ECO:0000259" key="4">
    <source>
        <dbReference type="PROSITE" id="PS50089"/>
    </source>
</evidence>
<feature type="transmembrane region" description="Helical" evidence="3">
    <location>
        <begin position="9"/>
        <end position="29"/>
    </location>
</feature>
<keyword evidence="3" id="KW-0812">Transmembrane</keyword>
<dbReference type="CDD" id="cd16461">
    <property type="entry name" value="RING-H2_EL5-like"/>
    <property type="match status" value="1"/>
</dbReference>
<dbReference type="Proteomes" id="UP000593562">
    <property type="component" value="Unassembled WGS sequence"/>
</dbReference>
<keyword evidence="1" id="KW-0479">Metal-binding</keyword>
<keyword evidence="1" id="KW-0863">Zinc-finger</keyword>
<dbReference type="OrthoDB" id="8062037at2759"/>
<dbReference type="InterPro" id="IPR001841">
    <property type="entry name" value="Znf_RING"/>
</dbReference>
<dbReference type="UniPathway" id="UPA00143"/>
<feature type="compositionally biased region" description="Polar residues" evidence="2">
    <location>
        <begin position="50"/>
        <end position="62"/>
    </location>
</feature>
<evidence type="ECO:0000256" key="2">
    <source>
        <dbReference type="SAM" id="MobiDB-lite"/>
    </source>
</evidence>